<dbReference type="STRING" id="1470200.PL75_06320"/>
<proteinExistence type="predicted"/>
<dbReference type="AlphaFoldDB" id="A0A0J0YS09"/>
<feature type="chain" id="PRO_5005246887" description="DUF3617 domain-containing protein" evidence="1">
    <location>
        <begin position="21"/>
        <end position="137"/>
    </location>
</feature>
<evidence type="ECO:0000313" key="3">
    <source>
        <dbReference type="Proteomes" id="UP000036027"/>
    </source>
</evidence>
<comment type="caution">
    <text evidence="2">The sequence shown here is derived from an EMBL/GenBank/DDBJ whole genome shotgun (WGS) entry which is preliminary data.</text>
</comment>
<dbReference type="RefSeq" id="WP_047761075.1">
    <property type="nucleotide sequence ID" value="NZ_CP091510.1"/>
</dbReference>
<keyword evidence="1" id="KW-0732">Signal</keyword>
<dbReference type="PATRIC" id="fig|1470200.3.peg.2472"/>
<accession>A0A0J0YS09</accession>
<sequence>MKLTTPLLFVLLPAAITAHAFEIQPGNWQFPHQISWPSSNEYVKDTENMCIGETESRNYIRTEIQTLESDGCTVSQVKQSDTEASFRAVCGDDLFDFSYRKHNSDHLGVTQEIRHQNGKAYTIRGDMYRQGDTCADN</sequence>
<evidence type="ECO:0000256" key="1">
    <source>
        <dbReference type="SAM" id="SignalP"/>
    </source>
</evidence>
<dbReference type="OrthoDB" id="8605726at2"/>
<dbReference type="Proteomes" id="UP000036027">
    <property type="component" value="Unassembled WGS sequence"/>
</dbReference>
<evidence type="ECO:0000313" key="2">
    <source>
        <dbReference type="EMBL" id="KLT72905.1"/>
    </source>
</evidence>
<feature type="signal peptide" evidence="1">
    <location>
        <begin position="1"/>
        <end position="20"/>
    </location>
</feature>
<name>A0A0J0YS09_9NEIS</name>
<protein>
    <recommendedName>
        <fullName evidence="4">DUF3617 domain-containing protein</fullName>
    </recommendedName>
</protein>
<keyword evidence="3" id="KW-1185">Reference proteome</keyword>
<gene>
    <name evidence="2" type="ORF">PL75_06320</name>
</gene>
<dbReference type="InterPro" id="IPR022061">
    <property type="entry name" value="DUF3617"/>
</dbReference>
<organism evidence="2 3">
    <name type="scientific">Neisseria arctica</name>
    <dbReference type="NCBI Taxonomy" id="1470200"/>
    <lineage>
        <taxon>Bacteria</taxon>
        <taxon>Pseudomonadati</taxon>
        <taxon>Pseudomonadota</taxon>
        <taxon>Betaproteobacteria</taxon>
        <taxon>Neisseriales</taxon>
        <taxon>Neisseriaceae</taxon>
        <taxon>Neisseria</taxon>
    </lineage>
</organism>
<dbReference type="Pfam" id="PF12276">
    <property type="entry name" value="DUF3617"/>
    <property type="match status" value="1"/>
</dbReference>
<reference evidence="2 3" key="1">
    <citation type="submission" date="2014-11" db="EMBL/GenBank/DDBJ databases">
        <title>Genome of a novel goose pathogen.</title>
        <authorList>
            <person name="Hansen C.M."/>
            <person name="Hueffer K."/>
            <person name="Choi S.C."/>
        </authorList>
    </citation>
    <scope>NUCLEOTIDE SEQUENCE [LARGE SCALE GENOMIC DNA]</scope>
    <source>
        <strain evidence="2 3">KH1503</strain>
    </source>
</reference>
<dbReference type="EMBL" id="JTDO01000008">
    <property type="protein sequence ID" value="KLT72905.1"/>
    <property type="molecule type" value="Genomic_DNA"/>
</dbReference>
<evidence type="ECO:0008006" key="4">
    <source>
        <dbReference type="Google" id="ProtNLM"/>
    </source>
</evidence>